<dbReference type="PANTHER" id="PTHR42976">
    <property type="entry name" value="BIFUNCTIONAL CHITINASE/LYSOZYME-RELATED"/>
    <property type="match status" value="1"/>
</dbReference>
<evidence type="ECO:0000259" key="2">
    <source>
        <dbReference type="PROSITE" id="PS51910"/>
    </source>
</evidence>
<dbReference type="CDD" id="cd06543">
    <property type="entry name" value="GH18_PF-ChiA-like"/>
    <property type="match status" value="1"/>
</dbReference>
<dbReference type="AlphaFoldDB" id="A0A1M7N5L7"/>
<dbReference type="PROSITE" id="PS51910">
    <property type="entry name" value="GH18_2"/>
    <property type="match status" value="1"/>
</dbReference>
<dbReference type="InterPro" id="IPR017853">
    <property type="entry name" value="GH"/>
</dbReference>
<dbReference type="EMBL" id="FRCS01000002">
    <property type="protein sequence ID" value="SHM98332.1"/>
    <property type="molecule type" value="Genomic_DNA"/>
</dbReference>
<keyword evidence="4" id="KW-1185">Reference proteome</keyword>
<organism evidence="3 4">
    <name type="scientific">Cryptosporangium aurantiacum</name>
    <dbReference type="NCBI Taxonomy" id="134849"/>
    <lineage>
        <taxon>Bacteria</taxon>
        <taxon>Bacillati</taxon>
        <taxon>Actinomycetota</taxon>
        <taxon>Actinomycetes</taxon>
        <taxon>Cryptosporangiales</taxon>
        <taxon>Cryptosporangiaceae</taxon>
        <taxon>Cryptosporangium</taxon>
    </lineage>
</organism>
<feature type="region of interest" description="Disordered" evidence="1">
    <location>
        <begin position="14"/>
        <end position="41"/>
    </location>
</feature>
<dbReference type="GO" id="GO:0016787">
    <property type="term" value="F:hydrolase activity"/>
    <property type="evidence" value="ECO:0007669"/>
    <property type="project" value="UniProtKB-KW"/>
</dbReference>
<dbReference type="Proteomes" id="UP000184440">
    <property type="component" value="Unassembled WGS sequence"/>
</dbReference>
<dbReference type="SUPFAM" id="SSF51445">
    <property type="entry name" value="(Trans)glycosidases"/>
    <property type="match status" value="1"/>
</dbReference>
<protein>
    <submittedName>
        <fullName evidence="3">Glycosyl hydrolases family 18</fullName>
    </submittedName>
</protein>
<dbReference type="STRING" id="134849.SAMN05443668_102411"/>
<dbReference type="GO" id="GO:0005975">
    <property type="term" value="P:carbohydrate metabolic process"/>
    <property type="evidence" value="ECO:0007669"/>
    <property type="project" value="InterPro"/>
</dbReference>
<reference evidence="3 4" key="1">
    <citation type="submission" date="2016-11" db="EMBL/GenBank/DDBJ databases">
        <authorList>
            <person name="Jaros S."/>
            <person name="Januszkiewicz K."/>
            <person name="Wedrychowicz H."/>
        </authorList>
    </citation>
    <scope>NUCLEOTIDE SEQUENCE [LARGE SCALE GENOMIC DNA]</scope>
    <source>
        <strain evidence="3 4">DSM 46144</strain>
    </source>
</reference>
<dbReference type="InterPro" id="IPR001223">
    <property type="entry name" value="Glyco_hydro18_cat"/>
</dbReference>
<name>A0A1M7N5L7_9ACTN</name>
<gene>
    <name evidence="3" type="ORF">SAMN05443668_102411</name>
</gene>
<proteinExistence type="predicted"/>
<evidence type="ECO:0000313" key="4">
    <source>
        <dbReference type="Proteomes" id="UP000184440"/>
    </source>
</evidence>
<dbReference type="Gene3D" id="3.20.20.80">
    <property type="entry name" value="Glycosidases"/>
    <property type="match status" value="1"/>
</dbReference>
<feature type="domain" description="GH18" evidence="2">
    <location>
        <begin position="44"/>
        <end position="340"/>
    </location>
</feature>
<accession>A0A1M7N5L7</accession>
<keyword evidence="3" id="KW-0378">Hydrolase</keyword>
<evidence type="ECO:0000256" key="1">
    <source>
        <dbReference type="SAM" id="MobiDB-lite"/>
    </source>
</evidence>
<sequence>MVVLATGSVAAFSAWGQEQPEKQQQEQRAAAPSPKPPQTGFEPYVDMGYYPPFDLAGSLHTAGVKQYVLGFIVAGDGCTPTWDGEVPLDDEEIAERITQFRAEGGMVRISFGGAAGAELASVCDSVSALTDAYQRVIDTFSATALDFDVEGNELSNTAAHTRRAQAIAALQKHARAAGKTLNVAFTLPVNPSGFTATPIRVLNAAAANGAAVDVVNVMAMDYGRWAAPDPEGMMGTYAIQAMTNAHATVRKIFGLSPEEAWRRIAVTPLIGVNVPATEVFSIEDAVKVTAFAREKRAAYVSMWSITRDRPCPEGVTADADSDTCAGNAPTEYAFTRAFLG</sequence>
<dbReference type="InterPro" id="IPR052750">
    <property type="entry name" value="GH18_Chitinase"/>
</dbReference>
<evidence type="ECO:0000313" key="3">
    <source>
        <dbReference type="EMBL" id="SHM98332.1"/>
    </source>
</evidence>
<dbReference type="PANTHER" id="PTHR42976:SF1">
    <property type="entry name" value="GH18 DOMAIN-CONTAINING PROTEIN-RELATED"/>
    <property type="match status" value="1"/>
</dbReference>